<dbReference type="RefSeq" id="WP_000823889.1">
    <property type="nucleotide sequence ID" value="NZ_JH791881.1"/>
</dbReference>
<dbReference type="Proteomes" id="UP000006967">
    <property type="component" value="Unassembled WGS sequence"/>
</dbReference>
<feature type="transmembrane region" description="Helical" evidence="1">
    <location>
        <begin position="199"/>
        <end position="216"/>
    </location>
</feature>
<protein>
    <submittedName>
        <fullName evidence="2">Uncharacterized protein</fullName>
    </submittedName>
</protein>
<proteinExistence type="predicted"/>
<sequence length="412" mass="48341">MKRKNIYISMIIITYFSFLLYIGVKIIFNPYIGVEVKREGATLTITDVYKNSWGSEYLKVNDKIIEVFPYYDESSGNLEGAKKIKVIKNHKIIEYEVNYNHLFSQLFYHLIIPSIFIGVCLIYCFVLYRDENFNELHRNIIFICLMLSIGYFSAGASARGDILSREITGLCFNIIPVLLAHNLYYTFSYLFIKKHIYKFFYFAYILSFIICITDLLGHSVDISKVTTVIRLVFFSLSNLLLFIFIIKIYFQVKEKKDGPVLRIFLCGLCISFLPIFILYVIPKILFDKCIVPADTAASSLIILPTTLFYLTKKEIYFDVDYLLKKIKQYSLFALFPSVIIVMLSTNIENELSYLFLFIICLLICFNIIFFLRDNLEEKFKKHFTHQNSLYNFIKKTSYRGCCKTHKYPKMNA</sequence>
<feature type="transmembrane region" description="Helical" evidence="1">
    <location>
        <begin position="331"/>
        <end position="347"/>
    </location>
</feature>
<feature type="transmembrane region" description="Helical" evidence="1">
    <location>
        <begin position="7"/>
        <end position="28"/>
    </location>
</feature>
<feature type="transmembrane region" description="Helical" evidence="1">
    <location>
        <begin position="228"/>
        <end position="250"/>
    </location>
</feature>
<keyword evidence="1" id="KW-1133">Transmembrane helix</keyword>
<organism evidence="2 3">
    <name type="scientific">Bacillus cereus VD154</name>
    <dbReference type="NCBI Taxonomy" id="1053238"/>
    <lineage>
        <taxon>Bacteria</taxon>
        <taxon>Bacillati</taxon>
        <taxon>Bacillota</taxon>
        <taxon>Bacilli</taxon>
        <taxon>Bacillales</taxon>
        <taxon>Bacillaceae</taxon>
        <taxon>Bacillus</taxon>
        <taxon>Bacillus cereus group</taxon>
    </lineage>
</organism>
<dbReference type="AlphaFoldDB" id="A0A9W5P2A9"/>
<feature type="transmembrane region" description="Helical" evidence="1">
    <location>
        <begin position="170"/>
        <end position="192"/>
    </location>
</feature>
<reference evidence="2 3" key="1">
    <citation type="submission" date="2012-04" db="EMBL/GenBank/DDBJ databases">
        <title>The Genome Sequence of Bacillus cereus VD154.</title>
        <authorList>
            <consortium name="The Broad Institute Genome Sequencing Platform"/>
            <consortium name="The Broad Institute Genome Sequencing Center for Infectious Disease"/>
            <person name="Feldgarden M."/>
            <person name="Van der Auwera G.A."/>
            <person name="Mahillon J."/>
            <person name="Duprez V."/>
            <person name="Timmery S."/>
            <person name="Mattelet C."/>
            <person name="Dierick K."/>
            <person name="Sun M."/>
            <person name="Yu Z."/>
            <person name="Zhu L."/>
            <person name="Hu X."/>
            <person name="Shank E.B."/>
            <person name="Swiecicka I."/>
            <person name="Hansen B.M."/>
            <person name="Andrup L."/>
            <person name="Young S.K."/>
            <person name="Zeng Q."/>
            <person name="Gargeya S."/>
            <person name="Fitzgerald M."/>
            <person name="Haas B."/>
            <person name="Abouelleil A."/>
            <person name="Alvarado L."/>
            <person name="Arachchi H.M."/>
            <person name="Berlin A."/>
            <person name="Chapman S.B."/>
            <person name="Goldberg J."/>
            <person name="Griggs A."/>
            <person name="Gujja S."/>
            <person name="Hansen M."/>
            <person name="Howarth C."/>
            <person name="Imamovic A."/>
            <person name="Larimer J."/>
            <person name="McCowen C."/>
            <person name="Montmayeur A."/>
            <person name="Murphy C."/>
            <person name="Neiman D."/>
            <person name="Pearson M."/>
            <person name="Priest M."/>
            <person name="Roberts A."/>
            <person name="Saif S."/>
            <person name="Shea T."/>
            <person name="Sisk P."/>
            <person name="Sykes S."/>
            <person name="Wortman J."/>
            <person name="Nusbaum C."/>
            <person name="Birren B."/>
        </authorList>
    </citation>
    <scope>NUCLEOTIDE SEQUENCE [LARGE SCALE GENOMIC DNA]</scope>
    <source>
        <strain evidence="2 3">VD154</strain>
    </source>
</reference>
<feature type="transmembrane region" description="Helical" evidence="1">
    <location>
        <begin position="140"/>
        <end position="158"/>
    </location>
</feature>
<comment type="caution">
    <text evidence="2">The sequence shown here is derived from an EMBL/GenBank/DDBJ whole genome shotgun (WGS) entry which is preliminary data.</text>
</comment>
<keyword evidence="1" id="KW-0812">Transmembrane</keyword>
<keyword evidence="1" id="KW-0472">Membrane</keyword>
<dbReference type="EMBL" id="AHFG01000031">
    <property type="protein sequence ID" value="EJR71553.1"/>
    <property type="molecule type" value="Genomic_DNA"/>
</dbReference>
<name>A0A9W5P2A9_BACCE</name>
<feature type="transmembrane region" description="Helical" evidence="1">
    <location>
        <begin position="106"/>
        <end position="128"/>
    </location>
</feature>
<feature type="transmembrane region" description="Helical" evidence="1">
    <location>
        <begin position="293"/>
        <end position="310"/>
    </location>
</feature>
<evidence type="ECO:0000256" key="1">
    <source>
        <dbReference type="SAM" id="Phobius"/>
    </source>
</evidence>
<gene>
    <name evidence="2" type="ORF">IK5_03019</name>
</gene>
<evidence type="ECO:0000313" key="2">
    <source>
        <dbReference type="EMBL" id="EJR71553.1"/>
    </source>
</evidence>
<feature type="transmembrane region" description="Helical" evidence="1">
    <location>
        <begin position="353"/>
        <end position="371"/>
    </location>
</feature>
<feature type="transmembrane region" description="Helical" evidence="1">
    <location>
        <begin position="262"/>
        <end position="281"/>
    </location>
</feature>
<evidence type="ECO:0000313" key="3">
    <source>
        <dbReference type="Proteomes" id="UP000006967"/>
    </source>
</evidence>
<accession>A0A9W5P2A9</accession>